<evidence type="ECO:0000313" key="8">
    <source>
        <dbReference type="EMBL" id="KAF0822667.1"/>
    </source>
</evidence>
<evidence type="ECO:0000256" key="5">
    <source>
        <dbReference type="SAM" id="Coils"/>
    </source>
</evidence>
<accession>A0A800N9B0</accession>
<evidence type="ECO:0000256" key="3">
    <source>
        <dbReference type="ARBA" id="ARBA00023172"/>
    </source>
</evidence>
<dbReference type="InterPro" id="IPR013762">
    <property type="entry name" value="Integrase-like_cat_sf"/>
</dbReference>
<dbReference type="InterPro" id="IPR044068">
    <property type="entry name" value="CB"/>
</dbReference>
<dbReference type="GO" id="GO:0003677">
    <property type="term" value="F:DNA binding"/>
    <property type="evidence" value="ECO:0007669"/>
    <property type="project" value="UniProtKB-UniRule"/>
</dbReference>
<comment type="caution">
    <text evidence="8">The sequence shown here is derived from an EMBL/GenBank/DDBJ whole genome shotgun (WGS) entry which is preliminary data.</text>
</comment>
<evidence type="ECO:0000256" key="1">
    <source>
        <dbReference type="ARBA" id="ARBA00008857"/>
    </source>
</evidence>
<dbReference type="GO" id="GO:0006310">
    <property type="term" value="P:DNA recombination"/>
    <property type="evidence" value="ECO:0007669"/>
    <property type="project" value="UniProtKB-KW"/>
</dbReference>
<dbReference type="InterPro" id="IPR002104">
    <property type="entry name" value="Integrase_catalytic"/>
</dbReference>
<keyword evidence="5" id="KW-0175">Coiled coil</keyword>
<name>A0A800N9B0_CYTFI</name>
<dbReference type="PROSITE" id="PS51898">
    <property type="entry name" value="TYR_RECOMBINASE"/>
    <property type="match status" value="1"/>
</dbReference>
<keyword evidence="3" id="KW-0233">DNA recombination</keyword>
<dbReference type="Pfam" id="PF00589">
    <property type="entry name" value="Phage_integrase"/>
    <property type="match status" value="1"/>
</dbReference>
<organism evidence="8 9">
    <name type="scientific">Cytobacillus firmus</name>
    <name type="common">Bacillus firmus</name>
    <dbReference type="NCBI Taxonomy" id="1399"/>
    <lineage>
        <taxon>Bacteria</taxon>
        <taxon>Bacillati</taxon>
        <taxon>Bacillota</taxon>
        <taxon>Bacilli</taxon>
        <taxon>Bacillales</taxon>
        <taxon>Bacillaceae</taxon>
        <taxon>Cytobacillus</taxon>
    </lineage>
</organism>
<evidence type="ECO:0000259" key="7">
    <source>
        <dbReference type="PROSITE" id="PS51900"/>
    </source>
</evidence>
<comment type="similarity">
    <text evidence="1">Belongs to the 'phage' integrase family.</text>
</comment>
<dbReference type="InterPro" id="IPR010998">
    <property type="entry name" value="Integrase_recombinase_N"/>
</dbReference>
<dbReference type="Gene3D" id="1.10.443.10">
    <property type="entry name" value="Intergrase catalytic core"/>
    <property type="match status" value="1"/>
</dbReference>
<dbReference type="SUPFAM" id="SSF56349">
    <property type="entry name" value="DNA breaking-rejoining enzymes"/>
    <property type="match status" value="1"/>
</dbReference>
<evidence type="ECO:0000259" key="6">
    <source>
        <dbReference type="PROSITE" id="PS51898"/>
    </source>
</evidence>
<gene>
    <name evidence="8" type="ORF">KIS1582_3561</name>
</gene>
<dbReference type="InterPro" id="IPR011010">
    <property type="entry name" value="DNA_brk_join_enz"/>
</dbReference>
<dbReference type="InterPro" id="IPR050090">
    <property type="entry name" value="Tyrosine_recombinase_XerCD"/>
</dbReference>
<dbReference type="PANTHER" id="PTHR30349:SF64">
    <property type="entry name" value="PROPHAGE INTEGRASE INTD-RELATED"/>
    <property type="match status" value="1"/>
</dbReference>
<dbReference type="Proteomes" id="UP000465778">
    <property type="component" value="Unassembled WGS sequence"/>
</dbReference>
<reference evidence="8 9" key="1">
    <citation type="journal article" date="2020" name="G3 (Bethesda)">
        <title>Whole Genome Sequencing and Comparative Genomics of Two Nematicidal Bacillus Strains Reveals a Wide Range of Possible Virulence Factors.</title>
        <authorList>
            <person name="Susic N."/>
            <person name="Janezic S."/>
            <person name="Rupnik M."/>
            <person name="Geric Stare B."/>
        </authorList>
    </citation>
    <scope>NUCLEOTIDE SEQUENCE [LARGE SCALE GENOMIC DNA]</scope>
    <source>
        <strain evidence="8 9">I-1582</strain>
    </source>
</reference>
<protein>
    <submittedName>
        <fullName evidence="8">Phage integrase</fullName>
    </submittedName>
</protein>
<dbReference type="OrthoDB" id="107900at2"/>
<dbReference type="PANTHER" id="PTHR30349">
    <property type="entry name" value="PHAGE INTEGRASE-RELATED"/>
    <property type="match status" value="1"/>
</dbReference>
<dbReference type="Gene3D" id="1.10.150.130">
    <property type="match status" value="1"/>
</dbReference>
<dbReference type="RefSeq" id="WP_159345909.1">
    <property type="nucleotide sequence ID" value="NZ_JBALOT010000066.1"/>
</dbReference>
<sequence length="350" mass="40541">MSANPIYRKTKKYTNQLATKMFTIDDARNIVIKIKQLEGVSVNTIHNYEKLFNDFDRYFGEKTDISSLTREDARNFIYWQLNEKVQFLKHKHRKNKPKGVSASSANNYINYAKASFTVLCNEEIVEENIFLDVNRIKEKEKKVETLAIPEINKLLRSLNKGLYSEFRLYTLILTCLDSFGRINEILSLRIDDIDLEAQAITFSNTKNGKLRIVPVSKKTCKTLEELIKENEDFESEYVFLTNHGKQLSPDTARKHLRDVTKRIGLSHITGFHIFRHTASEMFLRGNHNGLGGGSMRVLQKILGHSDLSVTSIYAHVLDSTLKQQHEQFSPLNLIEEKEKRKTRTRRGIVK</sequence>
<dbReference type="PROSITE" id="PS51900">
    <property type="entry name" value="CB"/>
    <property type="match status" value="1"/>
</dbReference>
<dbReference type="CDD" id="cd00796">
    <property type="entry name" value="INT_Rci_Hp1_C"/>
    <property type="match status" value="1"/>
</dbReference>
<evidence type="ECO:0000256" key="2">
    <source>
        <dbReference type="ARBA" id="ARBA00023125"/>
    </source>
</evidence>
<evidence type="ECO:0000256" key="4">
    <source>
        <dbReference type="PROSITE-ProRule" id="PRU01248"/>
    </source>
</evidence>
<evidence type="ECO:0000313" key="9">
    <source>
        <dbReference type="Proteomes" id="UP000465778"/>
    </source>
</evidence>
<dbReference type="EMBL" id="VDEM01000050">
    <property type="protein sequence ID" value="KAF0822667.1"/>
    <property type="molecule type" value="Genomic_DNA"/>
</dbReference>
<keyword evidence="2 4" id="KW-0238">DNA-binding</keyword>
<feature type="domain" description="Core-binding (CB)" evidence="7">
    <location>
        <begin position="22"/>
        <end position="120"/>
    </location>
</feature>
<feature type="coiled-coil region" evidence="5">
    <location>
        <begin position="216"/>
        <end position="243"/>
    </location>
</feature>
<dbReference type="AlphaFoldDB" id="A0A800N9B0"/>
<proteinExistence type="inferred from homology"/>
<feature type="domain" description="Tyr recombinase" evidence="6">
    <location>
        <begin position="141"/>
        <end position="326"/>
    </location>
</feature>
<dbReference type="GO" id="GO:0015074">
    <property type="term" value="P:DNA integration"/>
    <property type="evidence" value="ECO:0007669"/>
    <property type="project" value="InterPro"/>
</dbReference>